<comment type="caution">
    <text evidence="12">The sequence shown here is derived from an EMBL/GenBank/DDBJ whole genome shotgun (WGS) entry which is preliminary data.</text>
</comment>
<dbReference type="InterPro" id="IPR001320">
    <property type="entry name" value="Iontro_rcpt_C"/>
</dbReference>
<keyword evidence="4 9" id="KW-0812">Transmembrane</keyword>
<evidence type="ECO:0000256" key="3">
    <source>
        <dbReference type="ARBA" id="ARBA00022475"/>
    </source>
</evidence>
<dbReference type="Proteomes" id="UP001516400">
    <property type="component" value="Unassembled WGS sequence"/>
</dbReference>
<evidence type="ECO:0000259" key="11">
    <source>
        <dbReference type="Pfam" id="PF00060"/>
    </source>
</evidence>
<feature type="transmembrane region" description="Helical" evidence="9">
    <location>
        <begin position="157"/>
        <end position="179"/>
    </location>
</feature>
<gene>
    <name evidence="12" type="ORF">HHI36_011711</name>
</gene>
<evidence type="ECO:0000256" key="5">
    <source>
        <dbReference type="ARBA" id="ARBA00022989"/>
    </source>
</evidence>
<comment type="subcellular location">
    <subcellularLocation>
        <location evidence="1">Cell membrane</location>
        <topology evidence="1">Multi-pass membrane protein</topology>
    </subcellularLocation>
</comment>
<evidence type="ECO:0000256" key="7">
    <source>
        <dbReference type="ARBA" id="ARBA00023170"/>
    </source>
</evidence>
<dbReference type="PANTHER" id="PTHR42643:SF24">
    <property type="entry name" value="IONOTROPIC RECEPTOR 60A"/>
    <property type="match status" value="1"/>
</dbReference>
<feature type="transmembrane region" description="Helical" evidence="9">
    <location>
        <begin position="191"/>
        <end position="206"/>
    </location>
</feature>
<evidence type="ECO:0000256" key="1">
    <source>
        <dbReference type="ARBA" id="ARBA00004651"/>
    </source>
</evidence>
<feature type="transmembrane region" description="Helical" evidence="9">
    <location>
        <begin position="428"/>
        <end position="451"/>
    </location>
</feature>
<keyword evidence="6 9" id="KW-0472">Membrane</keyword>
<organism evidence="12 13">
    <name type="scientific">Cryptolaemus montrouzieri</name>
    <dbReference type="NCBI Taxonomy" id="559131"/>
    <lineage>
        <taxon>Eukaryota</taxon>
        <taxon>Metazoa</taxon>
        <taxon>Ecdysozoa</taxon>
        <taxon>Arthropoda</taxon>
        <taxon>Hexapoda</taxon>
        <taxon>Insecta</taxon>
        <taxon>Pterygota</taxon>
        <taxon>Neoptera</taxon>
        <taxon>Endopterygota</taxon>
        <taxon>Coleoptera</taxon>
        <taxon>Polyphaga</taxon>
        <taxon>Cucujiformia</taxon>
        <taxon>Coccinelloidea</taxon>
        <taxon>Coccinellidae</taxon>
        <taxon>Scymninae</taxon>
        <taxon>Scymnini</taxon>
        <taxon>Cryptolaemus</taxon>
    </lineage>
</organism>
<dbReference type="InterPro" id="IPR052192">
    <property type="entry name" value="Insect_Ionotropic_Sensory_Rcpt"/>
</dbReference>
<dbReference type="GO" id="GO:0050906">
    <property type="term" value="P:detection of stimulus involved in sensory perception"/>
    <property type="evidence" value="ECO:0007669"/>
    <property type="project" value="UniProtKB-ARBA"/>
</dbReference>
<name>A0ABD2MMP4_9CUCU</name>
<dbReference type="AlphaFoldDB" id="A0ABD2MMP4"/>
<feature type="transmembrane region" description="Helical" evidence="9">
    <location>
        <begin position="226"/>
        <end position="247"/>
    </location>
</feature>
<protein>
    <recommendedName>
        <fullName evidence="11">Ionotropic glutamate receptor C-terminal domain-containing protein</fullName>
    </recommendedName>
</protein>
<dbReference type="SUPFAM" id="SSF53850">
    <property type="entry name" value="Periplasmic binding protein-like II"/>
    <property type="match status" value="1"/>
</dbReference>
<evidence type="ECO:0000313" key="12">
    <source>
        <dbReference type="EMBL" id="KAL3267593.1"/>
    </source>
</evidence>
<dbReference type="PANTHER" id="PTHR42643">
    <property type="entry name" value="IONOTROPIC RECEPTOR 20A-RELATED"/>
    <property type="match status" value="1"/>
</dbReference>
<keyword evidence="13" id="KW-1185">Reference proteome</keyword>
<evidence type="ECO:0000256" key="9">
    <source>
        <dbReference type="SAM" id="Phobius"/>
    </source>
</evidence>
<comment type="similarity">
    <text evidence="2">Belongs to the glutamate-gated ion channel (TC 1.A.10.1) family.</text>
</comment>
<keyword evidence="5 9" id="KW-1133">Transmembrane helix</keyword>
<evidence type="ECO:0000256" key="4">
    <source>
        <dbReference type="ARBA" id="ARBA00022692"/>
    </source>
</evidence>
<evidence type="ECO:0000313" key="13">
    <source>
        <dbReference type="Proteomes" id="UP001516400"/>
    </source>
</evidence>
<feature type="chain" id="PRO_5044864141" description="Ionotropic glutamate receptor C-terminal domain-containing protein" evidence="10">
    <location>
        <begin position="17"/>
        <end position="547"/>
    </location>
</feature>
<dbReference type="Gene3D" id="3.40.190.10">
    <property type="entry name" value="Periplasmic binding protein-like II"/>
    <property type="match status" value="1"/>
</dbReference>
<evidence type="ECO:0000256" key="10">
    <source>
        <dbReference type="SAM" id="SignalP"/>
    </source>
</evidence>
<accession>A0ABD2MMP4</accession>
<keyword evidence="3" id="KW-1003">Cell membrane</keyword>
<evidence type="ECO:0000256" key="2">
    <source>
        <dbReference type="ARBA" id="ARBA00008685"/>
    </source>
</evidence>
<dbReference type="Pfam" id="PF00060">
    <property type="entry name" value="Lig_chan"/>
    <property type="match status" value="1"/>
</dbReference>
<dbReference type="EMBL" id="JABFTP020000001">
    <property type="protein sequence ID" value="KAL3267593.1"/>
    <property type="molecule type" value="Genomic_DNA"/>
</dbReference>
<evidence type="ECO:0000256" key="8">
    <source>
        <dbReference type="ARBA" id="ARBA00023180"/>
    </source>
</evidence>
<evidence type="ECO:0000256" key="6">
    <source>
        <dbReference type="ARBA" id="ARBA00023136"/>
    </source>
</evidence>
<dbReference type="GO" id="GO:0005886">
    <property type="term" value="C:plasma membrane"/>
    <property type="evidence" value="ECO:0007669"/>
    <property type="project" value="UniProtKB-SubCell"/>
</dbReference>
<sequence>MLIELFLSGLCLNATCLDETIPDSVSLRQKKMQELAESLKGQHLYVTTVSNDRLSGINSTGGTGLAFEMFEILRKKFDFNYTVIWPNPNVYGNKDEGVIRMLIEGQANVSVAFMPVISQFRGLVHYSPSLDVGEWIVLMKRPSESATGTGLLAPFTFPVWILIFVSLFVVGPVIFVIVYVRVKYCSDGDDFYSLPLCMWFVYGALLKQGSSLSPVADSTRLLFATWWIFITVLTAFYTANLTAFLTLSDFTLPISKRDDIGAGRWSWVSNQGNVIEDIINYAKKKSENNEYEGYFQVSKGLGPRYKYFNSTDAAIMTQYVTEENMMFIRERPIADYDIYDDYKKKVKAGIDEEHRCTYVLTKFSVYSAARAFAYSRSFKYYELFNDALQHLVEAGVIKFKMTESLPNTKLCPIQLQSKDRKLKNNDLMLTYVIVGIGFIISVSIFIGEMYLTYWHKEKAPEGNVSYGRTLRGEVSPIYKGNLNSNVLNFNKTPPPSYHTLFDMQNQAQAGKRKIINGREYWVTDERQTGTRLIPTRAPSAMLFQYTN</sequence>
<keyword evidence="7" id="KW-0675">Receptor</keyword>
<dbReference type="Gene3D" id="1.10.287.70">
    <property type="match status" value="1"/>
</dbReference>
<proteinExistence type="inferred from homology"/>
<reference evidence="12 13" key="1">
    <citation type="journal article" date="2021" name="BMC Biol.">
        <title>Horizontally acquired antibacterial genes associated with adaptive radiation of ladybird beetles.</title>
        <authorList>
            <person name="Li H.S."/>
            <person name="Tang X.F."/>
            <person name="Huang Y.H."/>
            <person name="Xu Z.Y."/>
            <person name="Chen M.L."/>
            <person name="Du X.Y."/>
            <person name="Qiu B.Y."/>
            <person name="Chen P.T."/>
            <person name="Zhang W."/>
            <person name="Slipinski A."/>
            <person name="Escalona H.E."/>
            <person name="Waterhouse R.M."/>
            <person name="Zwick A."/>
            <person name="Pang H."/>
        </authorList>
    </citation>
    <scope>NUCLEOTIDE SEQUENCE [LARGE SCALE GENOMIC DNA]</scope>
    <source>
        <strain evidence="12">SYSU2018</strain>
    </source>
</reference>
<feature type="signal peptide" evidence="10">
    <location>
        <begin position="1"/>
        <end position="16"/>
    </location>
</feature>
<keyword evidence="8" id="KW-0325">Glycoprotein</keyword>
<keyword evidence="10" id="KW-0732">Signal</keyword>
<feature type="domain" description="Ionotropic glutamate receptor C-terminal" evidence="11">
    <location>
        <begin position="158"/>
        <end position="437"/>
    </location>
</feature>